<evidence type="ECO:0000256" key="1">
    <source>
        <dbReference type="SAM" id="Phobius"/>
    </source>
</evidence>
<name>A0A5J5IZE6_9MICO</name>
<evidence type="ECO:0000313" key="3">
    <source>
        <dbReference type="Proteomes" id="UP000325827"/>
    </source>
</evidence>
<gene>
    <name evidence="2" type="ORF">F6B43_14300</name>
</gene>
<reference evidence="3" key="1">
    <citation type="submission" date="2019-09" db="EMBL/GenBank/DDBJ databases">
        <title>Mumia zhuanghuii sp. nov. isolated from the intestinal contents of plateau pika (Ochotona curzoniae) in the Qinghai-Tibet plateau of China.</title>
        <authorList>
            <person name="Tian Z."/>
        </authorList>
    </citation>
    <scope>NUCLEOTIDE SEQUENCE [LARGE SCALE GENOMIC DNA]</scope>
    <source>
        <strain evidence="3">JCM 30598</strain>
    </source>
</reference>
<feature type="transmembrane region" description="Helical" evidence="1">
    <location>
        <begin position="70"/>
        <end position="92"/>
    </location>
</feature>
<feature type="transmembrane region" description="Helical" evidence="1">
    <location>
        <begin position="137"/>
        <end position="154"/>
    </location>
</feature>
<keyword evidence="1" id="KW-1133">Transmembrane helix</keyword>
<feature type="transmembrane region" description="Helical" evidence="1">
    <location>
        <begin position="187"/>
        <end position="209"/>
    </location>
</feature>
<evidence type="ECO:0000313" key="2">
    <source>
        <dbReference type="EMBL" id="KAA9106607.1"/>
    </source>
</evidence>
<keyword evidence="3" id="KW-1185">Reference proteome</keyword>
<keyword evidence="1" id="KW-0472">Membrane</keyword>
<dbReference type="Proteomes" id="UP000325827">
    <property type="component" value="Unassembled WGS sequence"/>
</dbReference>
<feature type="transmembrane region" description="Helical" evidence="1">
    <location>
        <begin position="34"/>
        <end position="58"/>
    </location>
</feature>
<keyword evidence="1" id="KW-0812">Transmembrane</keyword>
<organism evidence="2 3">
    <name type="scientific">Microbacterium rhizomatis</name>
    <dbReference type="NCBI Taxonomy" id="1631477"/>
    <lineage>
        <taxon>Bacteria</taxon>
        <taxon>Bacillati</taxon>
        <taxon>Actinomycetota</taxon>
        <taxon>Actinomycetes</taxon>
        <taxon>Micrococcales</taxon>
        <taxon>Microbacteriaceae</taxon>
        <taxon>Microbacterium</taxon>
    </lineage>
</organism>
<dbReference type="EMBL" id="VYSA01000003">
    <property type="protein sequence ID" value="KAA9106607.1"/>
    <property type="molecule type" value="Genomic_DNA"/>
</dbReference>
<evidence type="ECO:0008006" key="4">
    <source>
        <dbReference type="Google" id="ProtNLM"/>
    </source>
</evidence>
<accession>A0A5J5IZE6</accession>
<dbReference type="InterPro" id="IPR049713">
    <property type="entry name" value="Pr6Pr-like"/>
</dbReference>
<comment type="caution">
    <text evidence="2">The sequence shown here is derived from an EMBL/GenBank/DDBJ whole genome shotgun (WGS) entry which is preliminary data.</text>
</comment>
<dbReference type="NCBIfam" id="NF038065">
    <property type="entry name" value="Pr6Pr"/>
    <property type="match status" value="1"/>
</dbReference>
<proteinExistence type="predicted"/>
<protein>
    <recommendedName>
        <fullName evidence="4">Pr6Pr family membrane protein</fullName>
    </recommendedName>
</protein>
<dbReference type="OrthoDB" id="9809977at2"/>
<dbReference type="AlphaFoldDB" id="A0A5J5IZE6"/>
<sequence length="219" mass="23789">MAAAITAAIVTQLVASVTRTAANGQDVGTVVANFFSFFTILSNAGSVVVLAWAAIWYLTRRGAATHEPRGLAVALASVTVYMIVTGIVYNLLLRGIELPQGSQPVPWSNETLHVVAPIFLLLDLFVGPLRRRLPWRAVLAIIVFPVVWVIYTLIRGPLVTNPVSADPFWYPYPFLNPNNFANGYLTVLIYVVGIAVAIVAVALFVVWIGRRRGSGGNMR</sequence>